<comment type="similarity">
    <text evidence="1">Belongs to the methyltransferase superfamily.</text>
</comment>
<evidence type="ECO:0000256" key="2">
    <source>
        <dbReference type="ARBA" id="ARBA00022603"/>
    </source>
</evidence>
<dbReference type="Gene3D" id="3.40.50.150">
    <property type="entry name" value="Vaccinia Virus protein VP39"/>
    <property type="match status" value="1"/>
</dbReference>
<keyword evidence="2" id="KW-0489">Methyltransferase</keyword>
<keyword evidence="5" id="KW-1185">Reference proteome</keyword>
<dbReference type="Gramene" id="ERN10844">
    <property type="protein sequence ID" value="ERN10844"/>
    <property type="gene ID" value="AMTR_s00027p00243910"/>
</dbReference>
<organism evidence="4 5">
    <name type="scientific">Amborella trichopoda</name>
    <dbReference type="NCBI Taxonomy" id="13333"/>
    <lineage>
        <taxon>Eukaryota</taxon>
        <taxon>Viridiplantae</taxon>
        <taxon>Streptophyta</taxon>
        <taxon>Embryophyta</taxon>
        <taxon>Tracheophyta</taxon>
        <taxon>Spermatophyta</taxon>
        <taxon>Magnoliopsida</taxon>
        <taxon>Amborellales</taxon>
        <taxon>Amborellaceae</taxon>
        <taxon>Amborella</taxon>
    </lineage>
</organism>
<evidence type="ECO:0000313" key="4">
    <source>
        <dbReference type="EMBL" id="ERN10844.1"/>
    </source>
</evidence>
<dbReference type="GO" id="GO:0008168">
    <property type="term" value="F:methyltransferase activity"/>
    <property type="evidence" value="ECO:0007669"/>
    <property type="project" value="UniProtKB-KW"/>
</dbReference>
<dbReference type="Proteomes" id="UP000017836">
    <property type="component" value="Unassembled WGS sequence"/>
</dbReference>
<protein>
    <recommendedName>
        <fullName evidence="6">PABS domain-containing protein</fullName>
    </recommendedName>
</protein>
<dbReference type="FunFam" id="3.40.50.150:FF:000236">
    <property type="entry name" value="S-adenosyl-L-methionine-dependent methyltransferases superfamily protein"/>
    <property type="match status" value="1"/>
</dbReference>
<dbReference type="OMA" id="EEDDYWV"/>
<dbReference type="eggNOG" id="ENOG502QWNY">
    <property type="taxonomic scope" value="Eukaryota"/>
</dbReference>
<dbReference type="PANTHER" id="PTHR12176">
    <property type="entry name" value="SAM-DEPENDENT METHYLTRANSFERASE SUPERFAMILY PROTEIN"/>
    <property type="match status" value="1"/>
</dbReference>
<dbReference type="SUPFAM" id="SSF53335">
    <property type="entry name" value="S-adenosyl-L-methionine-dependent methyltransferases"/>
    <property type="match status" value="1"/>
</dbReference>
<accession>W1PSL7</accession>
<dbReference type="EMBL" id="KI392798">
    <property type="protein sequence ID" value="ERN10844.1"/>
    <property type="molecule type" value="Genomic_DNA"/>
</dbReference>
<sequence>MRSPFNDIVMIQSQGSRILLLDSTRNIHSIYTEGQKLTGSYWDEFACLPAVVPKGPIAILGLGGGTAAHLMLDLWPSLELEGWEIDEILIDKARKHFYLSDLEKCNEAGGILHVHVGDALSPMAVVPGGFSGIIVDLFSDGKVLPQLQEVSTWLELEKRLMPNGRIMVNCGGAHAEACSSEDENYSIYFSCSEGVSVYNPTITALCTSFPGNLSWRKMEEGESLNYLALTGPPPDLSAWSAAVPSQLSSNIKKWKPFQLS</sequence>
<proteinExistence type="inferred from homology"/>
<dbReference type="HOGENOM" id="CLU_053055_3_0_1"/>
<name>W1PSL7_AMBTC</name>
<gene>
    <name evidence="4" type="ORF">AMTR_s00027p00243910</name>
</gene>
<evidence type="ECO:0000256" key="3">
    <source>
        <dbReference type="ARBA" id="ARBA00022679"/>
    </source>
</evidence>
<dbReference type="InterPro" id="IPR051419">
    <property type="entry name" value="Lys/N-term_MeTrsfase_sf"/>
</dbReference>
<keyword evidence="3" id="KW-0808">Transferase</keyword>
<evidence type="ECO:0000313" key="5">
    <source>
        <dbReference type="Proteomes" id="UP000017836"/>
    </source>
</evidence>
<evidence type="ECO:0000256" key="1">
    <source>
        <dbReference type="ARBA" id="ARBA00008361"/>
    </source>
</evidence>
<dbReference type="InterPro" id="IPR029063">
    <property type="entry name" value="SAM-dependent_MTases_sf"/>
</dbReference>
<dbReference type="GO" id="GO:0032259">
    <property type="term" value="P:methylation"/>
    <property type="evidence" value="ECO:0007669"/>
    <property type="project" value="UniProtKB-KW"/>
</dbReference>
<evidence type="ECO:0008006" key="6">
    <source>
        <dbReference type="Google" id="ProtNLM"/>
    </source>
</evidence>
<dbReference type="AlphaFoldDB" id="W1PSL7"/>
<dbReference type="PANTHER" id="PTHR12176:SF76">
    <property type="entry name" value="S-ADENOSYL-L-METHIONINE-DEPENDENT METHYLTRANSFERASES SUPERFAMILY PROTEIN"/>
    <property type="match status" value="1"/>
</dbReference>
<reference evidence="5" key="1">
    <citation type="journal article" date="2013" name="Science">
        <title>The Amborella genome and the evolution of flowering plants.</title>
        <authorList>
            <consortium name="Amborella Genome Project"/>
        </authorList>
    </citation>
    <scope>NUCLEOTIDE SEQUENCE [LARGE SCALE GENOMIC DNA]</scope>
</reference>